<dbReference type="InterPro" id="IPR022896">
    <property type="entry name" value="TrioseP_Isoase_bac/euk"/>
</dbReference>
<evidence type="ECO:0000256" key="5">
    <source>
        <dbReference type="ARBA" id="ARBA00022490"/>
    </source>
</evidence>
<dbReference type="AlphaFoldDB" id="A0A8D5ALL6"/>
<evidence type="ECO:0000256" key="2">
    <source>
        <dbReference type="ARBA" id="ARBA00004939"/>
    </source>
</evidence>
<dbReference type="GO" id="GO:0005829">
    <property type="term" value="C:cytosol"/>
    <property type="evidence" value="ECO:0007669"/>
    <property type="project" value="TreeGrafter"/>
</dbReference>
<name>A0A8D5ALL6_9GAMM</name>
<feature type="active site" description="Electrophile" evidence="8">
    <location>
        <position position="84"/>
    </location>
</feature>
<dbReference type="GO" id="GO:0046166">
    <property type="term" value="P:glyceraldehyde-3-phosphate biosynthetic process"/>
    <property type="evidence" value="ECO:0007669"/>
    <property type="project" value="TreeGrafter"/>
</dbReference>
<dbReference type="Pfam" id="PF00121">
    <property type="entry name" value="TIM"/>
    <property type="match status" value="1"/>
</dbReference>
<comment type="catalytic activity">
    <reaction evidence="8 9">
        <text>D-glyceraldehyde 3-phosphate = dihydroxyacetone phosphate</text>
        <dbReference type="Rhea" id="RHEA:18585"/>
        <dbReference type="ChEBI" id="CHEBI:57642"/>
        <dbReference type="ChEBI" id="CHEBI:59776"/>
        <dbReference type="EC" id="5.3.1.1"/>
    </reaction>
</comment>
<comment type="caution">
    <text evidence="8">Lacks conserved residue(s) required for the propagation of feature annotation.</text>
</comment>
<dbReference type="HAMAP" id="MF_00147_B">
    <property type="entry name" value="TIM_B"/>
    <property type="match status" value="1"/>
</dbReference>
<comment type="function">
    <text evidence="8">Involved in the gluconeogenesis. Catalyzes stereospecifically the conversion of dihydroxyacetone phosphate (DHAP) to D-glyceraldehyde-3-phosphate (G3P).</text>
</comment>
<dbReference type="GO" id="GO:0006096">
    <property type="term" value="P:glycolytic process"/>
    <property type="evidence" value="ECO:0007669"/>
    <property type="project" value="UniProtKB-UniRule"/>
</dbReference>
<protein>
    <recommendedName>
        <fullName evidence="8 9">Triosephosphate isomerase</fullName>
        <shortName evidence="8">TIM</shortName>
        <shortName evidence="8">TPI</shortName>
        <ecNumber evidence="8 9">5.3.1.1</ecNumber>
    </recommendedName>
    <alternativeName>
        <fullName evidence="8">Triose-phosphate isomerase</fullName>
    </alternativeName>
</protein>
<comment type="pathway">
    <text evidence="8 9">Carbohydrate biosynthesis; gluconeogenesis.</text>
</comment>
<organism evidence="10 11">
    <name type="scientific">Methylogaea oryzae</name>
    <dbReference type="NCBI Taxonomy" id="1295382"/>
    <lineage>
        <taxon>Bacteria</taxon>
        <taxon>Pseudomonadati</taxon>
        <taxon>Pseudomonadota</taxon>
        <taxon>Gammaproteobacteria</taxon>
        <taxon>Methylococcales</taxon>
        <taxon>Methylococcaceae</taxon>
        <taxon>Methylogaea</taxon>
    </lineage>
</organism>
<keyword evidence="7 8" id="KW-0413">Isomerase</keyword>
<dbReference type="NCBIfam" id="TIGR00419">
    <property type="entry name" value="tim"/>
    <property type="match status" value="1"/>
</dbReference>
<feature type="binding site" evidence="8">
    <location>
        <position position="162"/>
    </location>
    <ligand>
        <name>substrate</name>
    </ligand>
</feature>
<sequence>MNGTRDSVRALLGALKAGLNAQTPCDVAVCPSFIFLPEAADLLAGSTIQLGSQNVANKAEGAYTGEVSPAMLREFGCGYAIVGHSERRVVYGETDELVAARYEQAIAGGVTPILCVGETLEQRENDETYAVLDTQLDAVINRCGVASLAKAIIAYEPVWAIGTGRTATGEQAQDAHAYIRARIAKQDANVAAGVRILYGGSVKADNAVELFGKPDIDGGLIGGASLDANSFISICNAAG</sequence>
<comment type="subunit">
    <text evidence="8 9">Homodimer.</text>
</comment>
<dbReference type="PANTHER" id="PTHR21139:SF42">
    <property type="entry name" value="TRIOSEPHOSPHATE ISOMERASE"/>
    <property type="match status" value="1"/>
</dbReference>
<evidence type="ECO:0000256" key="1">
    <source>
        <dbReference type="ARBA" id="ARBA00004680"/>
    </source>
</evidence>
<accession>A0A8D5ALL6</accession>
<dbReference type="FunFam" id="3.20.20.70:FF:000016">
    <property type="entry name" value="Triosephosphate isomerase"/>
    <property type="match status" value="1"/>
</dbReference>
<dbReference type="GO" id="GO:0004807">
    <property type="term" value="F:triose-phosphate isomerase activity"/>
    <property type="evidence" value="ECO:0007669"/>
    <property type="project" value="UniProtKB-UniRule"/>
</dbReference>
<evidence type="ECO:0000256" key="6">
    <source>
        <dbReference type="ARBA" id="ARBA00023152"/>
    </source>
</evidence>
<comment type="pathway">
    <text evidence="2">Carbohydrate metabolism; erythritol degradation.</text>
</comment>
<dbReference type="GO" id="GO:0019563">
    <property type="term" value="P:glycerol catabolic process"/>
    <property type="evidence" value="ECO:0007669"/>
    <property type="project" value="TreeGrafter"/>
</dbReference>
<dbReference type="Proteomes" id="UP000824988">
    <property type="component" value="Chromosome"/>
</dbReference>
<feature type="binding site" evidence="8">
    <location>
        <begin position="222"/>
        <end position="223"/>
    </location>
    <ligand>
        <name>substrate</name>
    </ligand>
</feature>
<dbReference type="GO" id="GO:0006094">
    <property type="term" value="P:gluconeogenesis"/>
    <property type="evidence" value="ECO:0007669"/>
    <property type="project" value="UniProtKB-UniRule"/>
</dbReference>
<dbReference type="UniPathway" id="UPA00109">
    <property type="reaction ID" value="UER00189"/>
</dbReference>
<comment type="pathway">
    <text evidence="1 8 9">Carbohydrate degradation; glycolysis; D-glyceraldehyde 3-phosphate from glycerone phosphate: step 1/1.</text>
</comment>
<feature type="active site" description="Proton acceptor" evidence="8">
    <location>
        <position position="156"/>
    </location>
</feature>
<gene>
    <name evidence="10" type="primary">tpiA-1</name>
    <name evidence="8" type="synonym">tpiA</name>
    <name evidence="10" type="ORF">MoryE10_08510</name>
</gene>
<dbReference type="PANTHER" id="PTHR21139">
    <property type="entry name" value="TRIOSEPHOSPHATE ISOMERASE"/>
    <property type="match status" value="1"/>
</dbReference>
<evidence type="ECO:0000256" key="3">
    <source>
        <dbReference type="ARBA" id="ARBA00007422"/>
    </source>
</evidence>
<dbReference type="UniPathway" id="UPA00138"/>
<evidence type="ECO:0000256" key="4">
    <source>
        <dbReference type="ARBA" id="ARBA00022432"/>
    </source>
</evidence>
<keyword evidence="4 8" id="KW-0312">Gluconeogenesis</keyword>
<proteinExistence type="inferred from homology"/>
<reference evidence="10" key="1">
    <citation type="submission" date="2019-06" db="EMBL/GenBank/DDBJ databases">
        <title>Complete genome sequence of Methylogaea oryzae strain JCM16910.</title>
        <authorList>
            <person name="Asakawa S."/>
        </authorList>
    </citation>
    <scope>NUCLEOTIDE SEQUENCE</scope>
    <source>
        <strain evidence="10">E10</strain>
    </source>
</reference>
<comment type="subcellular location">
    <subcellularLocation>
        <location evidence="8 9">Cytoplasm</location>
    </subcellularLocation>
</comment>
<dbReference type="EMBL" id="AP019782">
    <property type="protein sequence ID" value="BBL70245.1"/>
    <property type="molecule type" value="Genomic_DNA"/>
</dbReference>
<comment type="similarity">
    <text evidence="3 8 9">Belongs to the triosephosphate isomerase family.</text>
</comment>
<evidence type="ECO:0000256" key="8">
    <source>
        <dbReference type="HAMAP-Rule" id="MF_00147"/>
    </source>
</evidence>
<keyword evidence="6 8" id="KW-0324">Glycolysis</keyword>
<dbReference type="KEGG" id="moz:MoryE10_08510"/>
<dbReference type="PROSITE" id="PS00171">
    <property type="entry name" value="TIM_1"/>
    <property type="match status" value="1"/>
</dbReference>
<dbReference type="InterPro" id="IPR020861">
    <property type="entry name" value="Triosephosphate_isomerase_AS"/>
</dbReference>
<keyword evidence="5 8" id="KW-0963">Cytoplasm</keyword>
<dbReference type="EC" id="5.3.1.1" evidence="8 9"/>
<dbReference type="PROSITE" id="PS51440">
    <property type="entry name" value="TIM_2"/>
    <property type="match status" value="1"/>
</dbReference>
<evidence type="ECO:0000256" key="9">
    <source>
        <dbReference type="RuleBase" id="RU363013"/>
    </source>
</evidence>
<dbReference type="InterPro" id="IPR000652">
    <property type="entry name" value="Triosephosphate_isomerase"/>
</dbReference>
<evidence type="ECO:0000313" key="10">
    <source>
        <dbReference type="EMBL" id="BBL70245.1"/>
    </source>
</evidence>
<dbReference type="CDD" id="cd00311">
    <property type="entry name" value="TIM"/>
    <property type="match status" value="1"/>
</dbReference>
<evidence type="ECO:0000313" key="11">
    <source>
        <dbReference type="Proteomes" id="UP000824988"/>
    </source>
</evidence>
<feature type="binding site" evidence="8">
    <location>
        <position position="201"/>
    </location>
    <ligand>
        <name>substrate</name>
    </ligand>
</feature>
<evidence type="ECO:0000256" key="7">
    <source>
        <dbReference type="ARBA" id="ARBA00023235"/>
    </source>
</evidence>
<keyword evidence="11" id="KW-1185">Reference proteome</keyword>